<dbReference type="RefSeq" id="WP_035355171.1">
    <property type="nucleotide sequence ID" value="NZ_JRUN01000038.1"/>
</dbReference>
<comment type="caution">
    <text evidence="2">The sequence shown here is derived from an EMBL/GenBank/DDBJ whole genome shotgun (WGS) entry which is preliminary data.</text>
</comment>
<accession>A0A0A6VBQ2</accession>
<dbReference type="AlphaFoldDB" id="A0A0A6VBQ2"/>
<protein>
    <recommendedName>
        <fullName evidence="4">DUF111 family protein</fullName>
    </recommendedName>
</protein>
<evidence type="ECO:0000256" key="1">
    <source>
        <dbReference type="ARBA" id="ARBA00022596"/>
    </source>
</evidence>
<dbReference type="STRING" id="363870.NG54_12510"/>
<dbReference type="EMBL" id="JRUN01000038">
    <property type="protein sequence ID" value="KHD84918.1"/>
    <property type="molecule type" value="Genomic_DNA"/>
</dbReference>
<dbReference type="Gene3D" id="3.10.20.300">
    <property type="entry name" value="mk0293 like domain"/>
    <property type="match status" value="1"/>
</dbReference>
<evidence type="ECO:0000313" key="2">
    <source>
        <dbReference type="EMBL" id="KHD84918.1"/>
    </source>
</evidence>
<dbReference type="Gene3D" id="3.30.70.1380">
    <property type="entry name" value="Transcriptional regulatory protein pf0864 domain like"/>
    <property type="match status" value="1"/>
</dbReference>
<reference evidence="2 3" key="1">
    <citation type="submission" date="2014-10" db="EMBL/GenBank/DDBJ databases">
        <title>Draft genome of phytase producing Bacillus ginsengihumi strain M2.11.</title>
        <authorList>
            <person name="Toymentseva A."/>
            <person name="Boulygina E.A."/>
            <person name="Kazakov S.V."/>
            <person name="Kayumov I."/>
            <person name="Suleimanova A.D."/>
            <person name="Mardanova A.M."/>
            <person name="Maria S.N."/>
            <person name="Sergey M.Y."/>
            <person name="Sharipova M.R."/>
        </authorList>
    </citation>
    <scope>NUCLEOTIDE SEQUENCE [LARGE SCALE GENOMIC DNA]</scope>
    <source>
        <strain evidence="2 3">M2.11</strain>
    </source>
</reference>
<dbReference type="Proteomes" id="UP000030588">
    <property type="component" value="Unassembled WGS sequence"/>
</dbReference>
<name>A0A0A6VBQ2_9BACI</name>
<evidence type="ECO:0000313" key="3">
    <source>
        <dbReference type="Proteomes" id="UP000030588"/>
    </source>
</evidence>
<organism evidence="2 3">
    <name type="scientific">Heyndrickxia ginsengihumi</name>
    <dbReference type="NCBI Taxonomy" id="363870"/>
    <lineage>
        <taxon>Bacteria</taxon>
        <taxon>Bacillati</taxon>
        <taxon>Bacillota</taxon>
        <taxon>Bacilli</taxon>
        <taxon>Bacillales</taxon>
        <taxon>Bacillaceae</taxon>
        <taxon>Heyndrickxia</taxon>
    </lineage>
</organism>
<keyword evidence="1" id="KW-0533">Nickel</keyword>
<dbReference type="PANTHER" id="PTHR36566:SF1">
    <property type="entry name" value="PYRIDINIUM-3,5-BISTHIOCARBOXYLIC ACID MONONUCLEOTIDE NICKEL INSERTION PROTEIN"/>
    <property type="match status" value="1"/>
</dbReference>
<evidence type="ECO:0008006" key="4">
    <source>
        <dbReference type="Google" id="ProtNLM"/>
    </source>
</evidence>
<sequence length="153" mass="18035">MAGFSHRYEHTDDDMVKIEVNLDDTLGEWLGYIMDELLNLGANDVYYTPIYMKKNRPAILLSVICTNERLNDIKSYIFRETTTLGIRYFPLSVHRLERRFYSLQTELGEISIKEGLHNGKVVQVAPEYEDWKKIAVEHNIPLKEVYQKVWNHL</sequence>
<dbReference type="Pfam" id="PF01969">
    <property type="entry name" value="Ni_insertion"/>
    <property type="match status" value="1"/>
</dbReference>
<dbReference type="PANTHER" id="PTHR36566">
    <property type="entry name" value="NICKEL INSERTION PROTEIN-RELATED"/>
    <property type="match status" value="1"/>
</dbReference>
<dbReference type="InterPro" id="IPR002822">
    <property type="entry name" value="Ni_insertion"/>
</dbReference>
<gene>
    <name evidence="2" type="ORF">NG54_12510</name>
</gene>
<proteinExistence type="predicted"/>